<gene>
    <name evidence="1" type="ORF">EpCFBP13511_05915</name>
</gene>
<dbReference type="EMBL" id="QGAC01000004">
    <property type="protein sequence ID" value="TKJ93206.1"/>
    <property type="molecule type" value="Genomic_DNA"/>
</dbReference>
<dbReference type="Proteomes" id="UP000306393">
    <property type="component" value="Unassembled WGS sequence"/>
</dbReference>
<sequence>MRPIKAISFLSLHAAFPSFCLVESGGKKTVVTFRATTLQFYRDFEQRSTRKCNAAVIILPHRQAGIGLQQKKKGLHPTDLYKKSL</sequence>
<dbReference type="AlphaFoldDB" id="A0A4U3FJH2"/>
<evidence type="ECO:0000313" key="2">
    <source>
        <dbReference type="Proteomes" id="UP000306393"/>
    </source>
</evidence>
<evidence type="ECO:0000313" key="1">
    <source>
        <dbReference type="EMBL" id="TKJ93206.1"/>
    </source>
</evidence>
<name>A0A4U3FJH2_9GAMM</name>
<comment type="caution">
    <text evidence="1">The sequence shown here is derived from an EMBL/GenBank/DDBJ whole genome shotgun (WGS) entry which is preliminary data.</text>
</comment>
<accession>A0A4U3FJH2</accession>
<proteinExistence type="predicted"/>
<organism evidence="1 2">
    <name type="scientific">Erwinia persicina</name>
    <dbReference type="NCBI Taxonomy" id="55211"/>
    <lineage>
        <taxon>Bacteria</taxon>
        <taxon>Pseudomonadati</taxon>
        <taxon>Pseudomonadota</taxon>
        <taxon>Gammaproteobacteria</taxon>
        <taxon>Enterobacterales</taxon>
        <taxon>Erwiniaceae</taxon>
        <taxon>Erwinia</taxon>
    </lineage>
</organism>
<reference evidence="1 2" key="1">
    <citation type="journal article" date="2019" name="Sci. Rep.">
        <title>Differences in resource use lead to coexistence of seed-transmitted microbial populations.</title>
        <authorList>
            <person name="Torres-Cortes G."/>
            <person name="Garcia B.J."/>
            <person name="Compant S."/>
            <person name="Rezki S."/>
            <person name="Jones P."/>
            <person name="Preveaux A."/>
            <person name="Briand M."/>
            <person name="Roulet A."/>
            <person name="Bouchez O."/>
            <person name="Jacobson D."/>
            <person name="Barret M."/>
        </authorList>
    </citation>
    <scope>NUCLEOTIDE SEQUENCE [LARGE SCALE GENOMIC DNA]</scope>
    <source>
        <strain evidence="1 2">CFBP13511</strain>
    </source>
</reference>
<protein>
    <submittedName>
        <fullName evidence="1">Uncharacterized protein</fullName>
    </submittedName>
</protein>